<dbReference type="InterPro" id="IPR013783">
    <property type="entry name" value="Ig-like_fold"/>
</dbReference>
<evidence type="ECO:0000313" key="6">
    <source>
        <dbReference type="EMBL" id="NID11976.1"/>
    </source>
</evidence>
<organism evidence="6 7">
    <name type="scientific">Fibrivirga algicola</name>
    <dbReference type="NCBI Taxonomy" id="2950420"/>
    <lineage>
        <taxon>Bacteria</taxon>
        <taxon>Pseudomonadati</taxon>
        <taxon>Bacteroidota</taxon>
        <taxon>Cytophagia</taxon>
        <taxon>Cytophagales</taxon>
        <taxon>Spirosomataceae</taxon>
        <taxon>Fibrivirga</taxon>
    </lineage>
</organism>
<dbReference type="InterPro" id="IPR001434">
    <property type="entry name" value="OmcB-like_DUF11"/>
</dbReference>
<comment type="caution">
    <text evidence="6">The sequence shown here is derived from an EMBL/GenBank/DDBJ whole genome shotgun (WGS) entry which is preliminary data.</text>
</comment>
<dbReference type="InterPro" id="IPR005181">
    <property type="entry name" value="SASA"/>
</dbReference>
<feature type="domain" description="Sialate O-acetylesterase" evidence="5">
    <location>
        <begin position="265"/>
        <end position="342"/>
    </location>
</feature>
<feature type="compositionally biased region" description="Polar residues" evidence="2">
    <location>
        <begin position="643"/>
        <end position="662"/>
    </location>
</feature>
<dbReference type="InterPro" id="IPR047589">
    <property type="entry name" value="DUF11_rpt"/>
</dbReference>
<dbReference type="Pfam" id="PF01345">
    <property type="entry name" value="DUF11"/>
    <property type="match status" value="1"/>
</dbReference>
<feature type="domain" description="DUF11" evidence="4">
    <location>
        <begin position="671"/>
        <end position="773"/>
    </location>
</feature>
<evidence type="ECO:0000256" key="2">
    <source>
        <dbReference type="SAM" id="MobiDB-lite"/>
    </source>
</evidence>
<keyword evidence="7" id="KW-1185">Reference proteome</keyword>
<feature type="region of interest" description="Disordered" evidence="2">
    <location>
        <begin position="613"/>
        <end position="662"/>
    </location>
</feature>
<dbReference type="InterPro" id="IPR036514">
    <property type="entry name" value="SGNH_hydro_sf"/>
</dbReference>
<name>A0ABX0QL43_9BACT</name>
<dbReference type="PANTHER" id="PTHR34819:SF3">
    <property type="entry name" value="CELL SURFACE PROTEIN"/>
    <property type="match status" value="1"/>
</dbReference>
<accession>A0ABX0QL43</accession>
<feature type="chain" id="PRO_5045578573" evidence="3">
    <location>
        <begin position="23"/>
        <end position="800"/>
    </location>
</feature>
<dbReference type="Gene3D" id="3.40.50.1110">
    <property type="entry name" value="SGNH hydrolase"/>
    <property type="match status" value="1"/>
</dbReference>
<protein>
    <submittedName>
        <fullName evidence="6">DUF11 domain-containing protein</fullName>
    </submittedName>
</protein>
<feature type="compositionally biased region" description="Polar residues" evidence="2">
    <location>
        <begin position="613"/>
        <end position="622"/>
    </location>
</feature>
<keyword evidence="1" id="KW-0378">Hydrolase</keyword>
<gene>
    <name evidence="6" type="ORF">F7231_17525</name>
</gene>
<dbReference type="Gene3D" id="2.60.40.10">
    <property type="entry name" value="Immunoglobulins"/>
    <property type="match status" value="2"/>
</dbReference>
<evidence type="ECO:0000259" key="4">
    <source>
        <dbReference type="Pfam" id="PF01345"/>
    </source>
</evidence>
<evidence type="ECO:0000256" key="3">
    <source>
        <dbReference type="SAM" id="SignalP"/>
    </source>
</evidence>
<dbReference type="Pfam" id="PF03629">
    <property type="entry name" value="SASA"/>
    <property type="match status" value="1"/>
</dbReference>
<sequence length="800" mass="85281">MNSYRFILALCVLLTAFAVANAQISVQFPVSRFVTQRGTDNQGKIYISALLTESADRVEAQLTPYAPGQGVATAWQTIQTNAAAGMVIGSVTGAGGWYVLTVRSIRNGVTAAQETVQPVGIGEVFILAGQSNARGFGIGDNDLGTATDRVNSIDTINHYYPANFPALLSSGDPMPYPTYTAMTAGKRVFPMGESSWGWGELGDYLVNRLNVPVTFYNAGWDASTVDNWNDPAKGVPACNLFYCVVNWPNLQPYTNLRQIMSYYGATGGFRAVLWHQGESENVRPSTIPLYAARLDSLIRKVRQDFNNRSMPWMIARASFTGQVTNSDVIAQQQQVISTRNFNVFEGPFNDTIVNRLGGQVDVHFKNALRPTPHPRYYLNPKSIPADMGLSRFARNWNASLTDAFFRNASPILPVQFAATGEVLSVAGKAFAPGDSIRVAFLQSGTFNNGNRWTVQVLDAQGRFRATIGQGNASPIRVRWPDSLTVGTYRVRVVSTSPVVAGAPTPILTVRAKADLVLSSAASRRALVAQDTTTIYLTITNSSTVNATGISWQCRLPLNVSAIAVSGGVTVSTTLVSATVSSLLAGQQVTQAFRVRPTVDGTYLLAAEIVQSDNADSDSQPASGTGDGQDDATQLDLRVGTGSGTYASPNPNQTPLPIVQSNQPAPVPNLADLSLQLVVSSRTPKLNELVTYTLIVANAGGATASDINATAYLPAGVQFVDSNTMAPGGGGVTGTILQLAANSTTTVTFRARVVDLGQKQTLAQIRFATPADPDSIMGNGYPVSTGEDDEASVDMRVTEGQ</sequence>
<evidence type="ECO:0000313" key="7">
    <source>
        <dbReference type="Proteomes" id="UP000606008"/>
    </source>
</evidence>
<feature type="region of interest" description="Disordered" evidence="2">
    <location>
        <begin position="775"/>
        <end position="800"/>
    </location>
</feature>
<dbReference type="EMBL" id="WAEL01000006">
    <property type="protein sequence ID" value="NID11976.1"/>
    <property type="molecule type" value="Genomic_DNA"/>
</dbReference>
<dbReference type="NCBIfam" id="TIGR01451">
    <property type="entry name" value="B_ant_repeat"/>
    <property type="match status" value="1"/>
</dbReference>
<evidence type="ECO:0000259" key="5">
    <source>
        <dbReference type="Pfam" id="PF03629"/>
    </source>
</evidence>
<feature type="signal peptide" evidence="3">
    <location>
        <begin position="1"/>
        <end position="22"/>
    </location>
</feature>
<keyword evidence="3" id="KW-0732">Signal</keyword>
<evidence type="ECO:0000256" key="1">
    <source>
        <dbReference type="ARBA" id="ARBA00022801"/>
    </source>
</evidence>
<reference evidence="6" key="1">
    <citation type="submission" date="2024-05" db="EMBL/GenBank/DDBJ databases">
        <authorList>
            <person name="Jung D.-H."/>
        </authorList>
    </citation>
    <scope>NUCLEOTIDE SEQUENCE</scope>
    <source>
        <strain evidence="6">JA-25</strain>
    </source>
</reference>
<dbReference type="Proteomes" id="UP000606008">
    <property type="component" value="Unassembled WGS sequence"/>
</dbReference>
<dbReference type="PANTHER" id="PTHR34819">
    <property type="entry name" value="LARGE CYSTEINE-RICH PERIPLASMIC PROTEIN OMCB"/>
    <property type="match status" value="1"/>
</dbReference>
<dbReference type="InterPro" id="IPR051172">
    <property type="entry name" value="Chlamydia_OmcB"/>
</dbReference>
<proteinExistence type="predicted"/>
<dbReference type="SUPFAM" id="SSF52266">
    <property type="entry name" value="SGNH hydrolase"/>
    <property type="match status" value="1"/>
</dbReference>